<dbReference type="Gene3D" id="3.40.630.70">
    <property type="entry name" value="Leucyl/phenylalanyl-tRNA-protein transferase, C-terminal domain"/>
    <property type="match status" value="1"/>
</dbReference>
<keyword evidence="1" id="KW-0963">Cytoplasm</keyword>
<dbReference type="EMBL" id="HBHK01018641">
    <property type="protein sequence ID" value="CAD9693540.1"/>
    <property type="molecule type" value="Transcribed_RNA"/>
</dbReference>
<organism evidence="4">
    <name type="scientific">Mucochytrium quahogii</name>
    <dbReference type="NCBI Taxonomy" id="96639"/>
    <lineage>
        <taxon>Eukaryota</taxon>
        <taxon>Sar</taxon>
        <taxon>Stramenopiles</taxon>
        <taxon>Bigyra</taxon>
        <taxon>Labyrinthulomycetes</taxon>
        <taxon>Thraustochytrida</taxon>
        <taxon>Thraustochytriidae</taxon>
        <taxon>Mucochytrium</taxon>
    </lineage>
</organism>
<sequence>MTSPSADERLALHEAQFKAANELALQNPWLFALPFINQYDDIGQATDYLAAKNSRDFNWAISFDEDFIAELMYNGFLTMCERLNPCQCVLLPKLHATRCVLQIEDLHIFRSSKKKAKRFSFSCDRAFDSVCNSIVEQHGENWFHKPLVAAFKKMNSRRVQGCFNGKVFMHSFELWSSETGALVAGEIGYSCGTCYTSLSGFSKVNSAGSVQMAATGALLKSFGFVLWDLGMQLDYKEKMGAVNISRVEFLQRLAACRNVSVAPYLKLEGIKPADDVIKMFPPKKTNWLEATCTKPAVKETGKETG</sequence>
<dbReference type="GO" id="GO:0008914">
    <property type="term" value="F:leucyl-tRNA--protein transferase activity"/>
    <property type="evidence" value="ECO:0007669"/>
    <property type="project" value="InterPro"/>
</dbReference>
<dbReference type="PANTHER" id="PTHR30098">
    <property type="entry name" value="LEUCYL/PHENYLALANYL-TRNA--PROTEIN TRANSFERASE"/>
    <property type="match status" value="1"/>
</dbReference>
<dbReference type="Pfam" id="PF03588">
    <property type="entry name" value="Leu_Phe_trans"/>
    <property type="match status" value="1"/>
</dbReference>
<evidence type="ECO:0008006" key="5">
    <source>
        <dbReference type="Google" id="ProtNLM"/>
    </source>
</evidence>
<keyword evidence="2" id="KW-0808">Transferase</keyword>
<dbReference type="InterPro" id="IPR004616">
    <property type="entry name" value="Leu/Phe-tRNA_Trfase"/>
</dbReference>
<dbReference type="PANTHER" id="PTHR30098:SF2">
    <property type="entry name" value="LEUCYL_PHENYLALANYL-TRNA--PROTEIN TRANSFERASE"/>
    <property type="match status" value="1"/>
</dbReference>
<evidence type="ECO:0000256" key="2">
    <source>
        <dbReference type="ARBA" id="ARBA00022679"/>
    </source>
</evidence>
<dbReference type="SUPFAM" id="SSF55729">
    <property type="entry name" value="Acyl-CoA N-acyltransferases (Nat)"/>
    <property type="match status" value="1"/>
</dbReference>
<gene>
    <name evidence="4" type="ORF">QSP1433_LOCUS11745</name>
</gene>
<name>A0A7S2S9J4_9STRA</name>
<reference evidence="4" key="1">
    <citation type="submission" date="2021-01" db="EMBL/GenBank/DDBJ databases">
        <authorList>
            <person name="Corre E."/>
            <person name="Pelletier E."/>
            <person name="Niang G."/>
            <person name="Scheremetjew M."/>
            <person name="Finn R."/>
            <person name="Kale V."/>
            <person name="Holt S."/>
            <person name="Cochrane G."/>
            <person name="Meng A."/>
            <person name="Brown T."/>
            <person name="Cohen L."/>
        </authorList>
    </citation>
    <scope>NUCLEOTIDE SEQUENCE</scope>
    <source>
        <strain evidence="4">NY070348D</strain>
    </source>
</reference>
<dbReference type="InterPro" id="IPR016181">
    <property type="entry name" value="Acyl_CoA_acyltransferase"/>
</dbReference>
<accession>A0A7S2S9J4</accession>
<evidence type="ECO:0000313" key="4">
    <source>
        <dbReference type="EMBL" id="CAD9693540.1"/>
    </source>
</evidence>
<proteinExistence type="predicted"/>
<keyword evidence="3" id="KW-0012">Acyltransferase</keyword>
<dbReference type="GO" id="GO:0005737">
    <property type="term" value="C:cytoplasm"/>
    <property type="evidence" value="ECO:0007669"/>
    <property type="project" value="TreeGrafter"/>
</dbReference>
<dbReference type="InterPro" id="IPR042203">
    <property type="entry name" value="Leu/Phe-tRNA_Trfase_C"/>
</dbReference>
<protein>
    <recommendedName>
        <fullName evidence="5">Leucyl/phenylalanyl-tRNA--protein transferase</fullName>
    </recommendedName>
</protein>
<dbReference type="GO" id="GO:0030163">
    <property type="term" value="P:protein catabolic process"/>
    <property type="evidence" value="ECO:0007669"/>
    <property type="project" value="InterPro"/>
</dbReference>
<evidence type="ECO:0000256" key="3">
    <source>
        <dbReference type="ARBA" id="ARBA00023315"/>
    </source>
</evidence>
<dbReference type="AlphaFoldDB" id="A0A7S2S9J4"/>
<evidence type="ECO:0000256" key="1">
    <source>
        <dbReference type="ARBA" id="ARBA00022490"/>
    </source>
</evidence>